<dbReference type="EMBL" id="CP080429">
    <property type="protein sequence ID" value="QYJ68337.1"/>
    <property type="molecule type" value="Genomic_DNA"/>
</dbReference>
<sequence>MQKVLTYIFTRVLGSYINTISYINPNKAQRLAYKFFSEPREGRLAKDKLPAILEEADAEMITHNECIFQLYTWEGNDKRILLVHGWESNASRWEDFIPYLKKEGYTIIALDAPAHGLSSGREFNIPRYAAFIDIVVKRFQPNFMVGHSLGGATSLYYQSHYKNSCIKKMVVLGAPSDLSVLLSNYKKLLRLNANVAKLLNKYFLDTFNIKSEEFSGSLFASTIKIPALLAHDKDDEVVSYTEGQKIAKAWNSATFVTTNGLGHSMHDDVLYTTICNFLKAK</sequence>
<organism evidence="2 3">
    <name type="scientific">Flavobacterium litorale</name>
    <dbReference type="NCBI Taxonomy" id="2856519"/>
    <lineage>
        <taxon>Bacteria</taxon>
        <taxon>Pseudomonadati</taxon>
        <taxon>Bacteroidota</taxon>
        <taxon>Flavobacteriia</taxon>
        <taxon>Flavobacteriales</taxon>
        <taxon>Flavobacteriaceae</taxon>
        <taxon>Flavobacterium</taxon>
    </lineage>
</organism>
<keyword evidence="2" id="KW-0378">Hydrolase</keyword>
<dbReference type="InterPro" id="IPR000073">
    <property type="entry name" value="AB_hydrolase_1"/>
</dbReference>
<evidence type="ECO:0000259" key="1">
    <source>
        <dbReference type="Pfam" id="PF00561"/>
    </source>
</evidence>
<dbReference type="RefSeq" id="WP_220640680.1">
    <property type="nucleotide sequence ID" value="NZ_CP080429.1"/>
</dbReference>
<dbReference type="Proteomes" id="UP000825381">
    <property type="component" value="Chromosome"/>
</dbReference>
<keyword evidence="3" id="KW-1185">Reference proteome</keyword>
<dbReference type="PANTHER" id="PTHR46438:SF11">
    <property type="entry name" value="LIPASE-RELATED"/>
    <property type="match status" value="1"/>
</dbReference>
<proteinExistence type="predicted"/>
<dbReference type="PANTHER" id="PTHR46438">
    <property type="entry name" value="ALPHA/BETA-HYDROLASES SUPERFAMILY PROTEIN"/>
    <property type="match status" value="1"/>
</dbReference>
<feature type="domain" description="AB hydrolase-1" evidence="1">
    <location>
        <begin position="79"/>
        <end position="219"/>
    </location>
</feature>
<gene>
    <name evidence="2" type="ORF">K1I41_00150</name>
</gene>
<dbReference type="GO" id="GO:0016787">
    <property type="term" value="F:hydrolase activity"/>
    <property type="evidence" value="ECO:0007669"/>
    <property type="project" value="UniProtKB-KW"/>
</dbReference>
<evidence type="ECO:0000313" key="2">
    <source>
        <dbReference type="EMBL" id="QYJ68337.1"/>
    </source>
</evidence>
<dbReference type="SUPFAM" id="SSF53474">
    <property type="entry name" value="alpha/beta-Hydrolases"/>
    <property type="match status" value="1"/>
</dbReference>
<accession>A0ABX8V6G1</accession>
<dbReference type="InterPro" id="IPR029058">
    <property type="entry name" value="AB_hydrolase_fold"/>
</dbReference>
<evidence type="ECO:0000313" key="3">
    <source>
        <dbReference type="Proteomes" id="UP000825381"/>
    </source>
</evidence>
<reference evidence="2 3" key="1">
    <citation type="submission" date="2021-07" db="EMBL/GenBank/DDBJ databases">
        <title>Flavobacterium WSW3-B6 sp.nov, isolated from seaweed.</title>
        <authorList>
            <person name="Muhammad N."/>
            <person name="Ho H."/>
            <person name="Lee Y.-J."/>
            <person name="Nguyen T."/>
            <person name="Ho J."/>
            <person name="Kim S.-G."/>
        </authorList>
    </citation>
    <scope>NUCLEOTIDE SEQUENCE [LARGE SCALE GENOMIC DNA]</scope>
    <source>
        <strain evidence="2 3">WSW3-B6</strain>
    </source>
</reference>
<protein>
    <submittedName>
        <fullName evidence="2">Alpha/beta hydrolase</fullName>
    </submittedName>
</protein>
<dbReference type="Gene3D" id="3.40.50.1820">
    <property type="entry name" value="alpha/beta hydrolase"/>
    <property type="match status" value="1"/>
</dbReference>
<dbReference type="Pfam" id="PF00561">
    <property type="entry name" value="Abhydrolase_1"/>
    <property type="match status" value="1"/>
</dbReference>
<name>A0ABX8V6G1_9FLAO</name>